<gene>
    <name evidence="6" type="ORF">RSO01_58440</name>
</gene>
<evidence type="ECO:0000259" key="5">
    <source>
        <dbReference type="PROSITE" id="PS50850"/>
    </source>
</evidence>
<sequence>MSRVRLFPETADANARRLVAARGLRALVDGYVSILLPAYLLALGLDSFEVGVLATATLLGSASLALCVGFLTSHFGHRRPLLAAATLMMATGCAFAGVQGFWPLLLVAFVGTLNPSSGDVSVFLPLEHSLLAQSVGDRDRTALYVRYSLAGSLMGAAGTLFAVLPALTAEWLDVSPLRIMQGLFLLYAAIGLANGLIYRQIDESRVPQEGKPSAPLGPSRAIVYRLAALFCIDSFSGGLIVQSMLALWLFQTFGLSVAAAANLFFWTSICSAVSMFAAVPLANRIGLVRTMVFTHLPSSLCLVVIPFVSDLFVVIALLVVRSLLSQMDVPTRNSYVMAVVTPPERPAAASVTSVPRSLASAIGPVIAGYLFLLSGFGWPLLLAGILKSGYDLALLALFSHVRPPEEREAARAKAATSGG</sequence>
<name>A0A512NI97_9HYPH</name>
<feature type="transmembrane region" description="Helical" evidence="4">
    <location>
        <begin position="51"/>
        <end position="73"/>
    </location>
</feature>
<protein>
    <submittedName>
        <fullName evidence="6">ABC transporter permease</fullName>
    </submittedName>
</protein>
<feature type="transmembrane region" description="Helical" evidence="4">
    <location>
        <begin position="147"/>
        <end position="167"/>
    </location>
</feature>
<dbReference type="AlphaFoldDB" id="A0A512NI97"/>
<dbReference type="Gene3D" id="1.20.1250.20">
    <property type="entry name" value="MFS general substrate transporter like domains"/>
    <property type="match status" value="1"/>
</dbReference>
<feature type="transmembrane region" description="Helical" evidence="4">
    <location>
        <begin position="26"/>
        <end position="45"/>
    </location>
</feature>
<keyword evidence="2 4" id="KW-1133">Transmembrane helix</keyword>
<dbReference type="GO" id="GO:0022857">
    <property type="term" value="F:transmembrane transporter activity"/>
    <property type="evidence" value="ECO:0007669"/>
    <property type="project" value="InterPro"/>
</dbReference>
<feature type="transmembrane region" description="Helical" evidence="4">
    <location>
        <begin position="300"/>
        <end position="324"/>
    </location>
</feature>
<evidence type="ECO:0000313" key="7">
    <source>
        <dbReference type="Proteomes" id="UP000321058"/>
    </source>
</evidence>
<feature type="transmembrane region" description="Helical" evidence="4">
    <location>
        <begin position="222"/>
        <end position="250"/>
    </location>
</feature>
<proteinExistence type="predicted"/>
<dbReference type="RefSeq" id="WP_147154072.1">
    <property type="nucleotide sequence ID" value="NZ_BKAJ01000107.1"/>
</dbReference>
<evidence type="ECO:0000313" key="6">
    <source>
        <dbReference type="EMBL" id="GEP58678.1"/>
    </source>
</evidence>
<feature type="domain" description="Major facilitator superfamily (MFS) profile" evidence="5">
    <location>
        <begin position="222"/>
        <end position="419"/>
    </location>
</feature>
<feature type="transmembrane region" description="Helical" evidence="4">
    <location>
        <begin position="366"/>
        <end position="386"/>
    </location>
</feature>
<dbReference type="EMBL" id="BKAJ01000107">
    <property type="protein sequence ID" value="GEP58678.1"/>
    <property type="molecule type" value="Genomic_DNA"/>
</dbReference>
<feature type="transmembrane region" description="Helical" evidence="4">
    <location>
        <begin position="80"/>
        <end position="98"/>
    </location>
</feature>
<dbReference type="PANTHER" id="PTHR23520:SF5">
    <property type="entry name" value="TRANSPORTER, PUTATIVE (AFU_ORTHOLOGUE AFUA_3G04000)-RELATED"/>
    <property type="match status" value="1"/>
</dbReference>
<feature type="transmembrane region" description="Helical" evidence="4">
    <location>
        <begin position="256"/>
        <end position="279"/>
    </location>
</feature>
<evidence type="ECO:0000256" key="4">
    <source>
        <dbReference type="SAM" id="Phobius"/>
    </source>
</evidence>
<organism evidence="6 7">
    <name type="scientific">Reyranella soli</name>
    <dbReference type="NCBI Taxonomy" id="1230389"/>
    <lineage>
        <taxon>Bacteria</taxon>
        <taxon>Pseudomonadati</taxon>
        <taxon>Pseudomonadota</taxon>
        <taxon>Alphaproteobacteria</taxon>
        <taxon>Hyphomicrobiales</taxon>
        <taxon>Reyranellaceae</taxon>
        <taxon>Reyranella</taxon>
    </lineage>
</organism>
<evidence type="ECO:0000256" key="2">
    <source>
        <dbReference type="ARBA" id="ARBA00022989"/>
    </source>
</evidence>
<dbReference type="Proteomes" id="UP000321058">
    <property type="component" value="Unassembled WGS sequence"/>
</dbReference>
<evidence type="ECO:0000256" key="1">
    <source>
        <dbReference type="ARBA" id="ARBA00022692"/>
    </source>
</evidence>
<dbReference type="PANTHER" id="PTHR23520">
    <property type="entry name" value="TRANSPORTER, PUTATIVE (AFU_ORTHOLOGUE AFUA_3G04000)-RELATED"/>
    <property type="match status" value="1"/>
</dbReference>
<feature type="transmembrane region" description="Helical" evidence="4">
    <location>
        <begin position="179"/>
        <end position="201"/>
    </location>
</feature>
<comment type="caution">
    <text evidence="6">The sequence shown here is derived from an EMBL/GenBank/DDBJ whole genome shotgun (WGS) entry which is preliminary data.</text>
</comment>
<dbReference type="SUPFAM" id="SSF103473">
    <property type="entry name" value="MFS general substrate transporter"/>
    <property type="match status" value="1"/>
</dbReference>
<keyword evidence="3 4" id="KW-0472">Membrane</keyword>
<evidence type="ECO:0000256" key="3">
    <source>
        <dbReference type="ARBA" id="ARBA00023136"/>
    </source>
</evidence>
<dbReference type="InterPro" id="IPR020846">
    <property type="entry name" value="MFS_dom"/>
</dbReference>
<keyword evidence="7" id="KW-1185">Reference proteome</keyword>
<keyword evidence="1 4" id="KW-0812">Transmembrane</keyword>
<dbReference type="InterPro" id="IPR011701">
    <property type="entry name" value="MFS"/>
</dbReference>
<dbReference type="InterPro" id="IPR036259">
    <property type="entry name" value="MFS_trans_sf"/>
</dbReference>
<dbReference type="Pfam" id="PF07690">
    <property type="entry name" value="MFS_1"/>
    <property type="match status" value="2"/>
</dbReference>
<reference evidence="6 7" key="1">
    <citation type="submission" date="2019-07" db="EMBL/GenBank/DDBJ databases">
        <title>Whole genome shotgun sequence of Reyranella soli NBRC 108950.</title>
        <authorList>
            <person name="Hosoyama A."/>
            <person name="Uohara A."/>
            <person name="Ohji S."/>
            <person name="Ichikawa N."/>
        </authorList>
    </citation>
    <scope>NUCLEOTIDE SEQUENCE [LARGE SCALE GENOMIC DNA]</scope>
    <source>
        <strain evidence="6 7">NBRC 108950</strain>
    </source>
</reference>
<dbReference type="OrthoDB" id="189258at2"/>
<accession>A0A512NI97</accession>
<dbReference type="PROSITE" id="PS50850">
    <property type="entry name" value="MFS"/>
    <property type="match status" value="1"/>
</dbReference>